<dbReference type="InterPro" id="IPR003710">
    <property type="entry name" value="ApbA"/>
</dbReference>
<keyword evidence="8" id="KW-1185">Reference proteome</keyword>
<dbReference type="InterPro" id="IPR051402">
    <property type="entry name" value="KPR-Related"/>
</dbReference>
<comment type="similarity">
    <text evidence="1 4">Belongs to the ketopantoate reductase family.</text>
</comment>
<reference evidence="7 8" key="1">
    <citation type="submission" date="2024-11" db="EMBL/GenBank/DDBJ databases">
        <authorList>
            <person name="Heng Y.C."/>
            <person name="Lim A.C.H."/>
            <person name="Lee J.K.Y."/>
            <person name="Kittelmann S."/>
        </authorList>
    </citation>
    <scope>NUCLEOTIDE SEQUENCE [LARGE SCALE GENOMIC DNA]</scope>
    <source>
        <strain evidence="7 8">WILCCON 0114</strain>
    </source>
</reference>
<comment type="caution">
    <text evidence="7">The sequence shown here is derived from an EMBL/GenBank/DDBJ whole genome shotgun (WGS) entry which is preliminary data.</text>
</comment>
<evidence type="ECO:0000256" key="4">
    <source>
        <dbReference type="RuleBase" id="RU362068"/>
    </source>
</evidence>
<dbReference type="PANTHER" id="PTHR21708:SF26">
    <property type="entry name" value="2-DEHYDROPANTOATE 2-REDUCTASE"/>
    <property type="match status" value="1"/>
</dbReference>
<dbReference type="EMBL" id="JBJIAA010000004">
    <property type="protein sequence ID" value="MFL0250004.1"/>
    <property type="molecule type" value="Genomic_DNA"/>
</dbReference>
<keyword evidence="4" id="KW-0566">Pantothenate biosynthesis</keyword>
<dbReference type="SUPFAM" id="SSF48179">
    <property type="entry name" value="6-phosphogluconate dehydrogenase C-terminal domain-like"/>
    <property type="match status" value="1"/>
</dbReference>
<evidence type="ECO:0000256" key="2">
    <source>
        <dbReference type="ARBA" id="ARBA00022857"/>
    </source>
</evidence>
<protein>
    <recommendedName>
        <fullName evidence="4">2-dehydropantoate 2-reductase</fullName>
        <ecNumber evidence="4">1.1.1.169</ecNumber>
    </recommendedName>
    <alternativeName>
        <fullName evidence="4">Ketopantoate reductase</fullName>
    </alternativeName>
</protein>
<comment type="pathway">
    <text evidence="4">Cofactor biosynthesis; (R)-pantothenate biosynthesis; (R)-pantoate from 3-methyl-2-oxobutanoate: step 2/2.</text>
</comment>
<dbReference type="Pfam" id="PF02558">
    <property type="entry name" value="ApbA"/>
    <property type="match status" value="1"/>
</dbReference>
<dbReference type="Gene3D" id="3.40.50.720">
    <property type="entry name" value="NAD(P)-binding Rossmann-like Domain"/>
    <property type="match status" value="1"/>
</dbReference>
<evidence type="ECO:0000259" key="6">
    <source>
        <dbReference type="Pfam" id="PF08546"/>
    </source>
</evidence>
<dbReference type="NCBIfam" id="TIGR00745">
    <property type="entry name" value="apbA_panE"/>
    <property type="match status" value="1"/>
</dbReference>
<dbReference type="InterPro" id="IPR013328">
    <property type="entry name" value="6PGD_dom2"/>
</dbReference>
<keyword evidence="2 4" id="KW-0521">NADP</keyword>
<name>A0ABW8TGG6_9CLOT</name>
<gene>
    <name evidence="7" type="ORF">ACJDT4_06175</name>
</gene>
<dbReference type="InterPro" id="IPR013332">
    <property type="entry name" value="KPR_N"/>
</dbReference>
<dbReference type="PROSITE" id="PS51257">
    <property type="entry name" value="PROKAR_LIPOPROTEIN"/>
    <property type="match status" value="1"/>
</dbReference>
<dbReference type="InterPro" id="IPR008927">
    <property type="entry name" value="6-PGluconate_DH-like_C_sf"/>
</dbReference>
<accession>A0ABW8TGG6</accession>
<dbReference type="PANTHER" id="PTHR21708">
    <property type="entry name" value="PROBABLE 2-DEHYDROPANTOATE 2-REDUCTASE"/>
    <property type="match status" value="1"/>
</dbReference>
<keyword evidence="3 4" id="KW-0560">Oxidoreductase</keyword>
<evidence type="ECO:0000313" key="8">
    <source>
        <dbReference type="Proteomes" id="UP001623592"/>
    </source>
</evidence>
<evidence type="ECO:0000256" key="1">
    <source>
        <dbReference type="ARBA" id="ARBA00007870"/>
    </source>
</evidence>
<feature type="domain" description="Ketopantoate reductase C-terminal" evidence="6">
    <location>
        <begin position="177"/>
        <end position="301"/>
    </location>
</feature>
<dbReference type="Gene3D" id="1.10.1040.10">
    <property type="entry name" value="N-(1-d-carboxylethyl)-l-norvaline Dehydrogenase, domain 2"/>
    <property type="match status" value="1"/>
</dbReference>
<evidence type="ECO:0000259" key="5">
    <source>
        <dbReference type="Pfam" id="PF02558"/>
    </source>
</evidence>
<dbReference type="Proteomes" id="UP001623592">
    <property type="component" value="Unassembled WGS sequence"/>
</dbReference>
<evidence type="ECO:0000313" key="7">
    <source>
        <dbReference type="EMBL" id="MFL0250004.1"/>
    </source>
</evidence>
<dbReference type="InterPro" id="IPR013752">
    <property type="entry name" value="KPA_reductase"/>
</dbReference>
<proteinExistence type="inferred from homology"/>
<dbReference type="InterPro" id="IPR036291">
    <property type="entry name" value="NAD(P)-bd_dom_sf"/>
</dbReference>
<comment type="function">
    <text evidence="4">Catalyzes the NADPH-dependent reduction of ketopantoate into pantoic acid.</text>
</comment>
<evidence type="ECO:0000256" key="3">
    <source>
        <dbReference type="ARBA" id="ARBA00023002"/>
    </source>
</evidence>
<feature type="domain" description="Ketopantoate reductase N-terminal" evidence="5">
    <location>
        <begin position="7"/>
        <end position="149"/>
    </location>
</feature>
<comment type="catalytic activity">
    <reaction evidence="4">
        <text>(R)-pantoate + NADP(+) = 2-dehydropantoate + NADPH + H(+)</text>
        <dbReference type="Rhea" id="RHEA:16233"/>
        <dbReference type="ChEBI" id="CHEBI:11561"/>
        <dbReference type="ChEBI" id="CHEBI:15378"/>
        <dbReference type="ChEBI" id="CHEBI:15980"/>
        <dbReference type="ChEBI" id="CHEBI:57783"/>
        <dbReference type="ChEBI" id="CHEBI:58349"/>
        <dbReference type="EC" id="1.1.1.169"/>
    </reaction>
</comment>
<organism evidence="7 8">
    <name type="scientific">Clostridium neuense</name>
    <dbReference type="NCBI Taxonomy" id="1728934"/>
    <lineage>
        <taxon>Bacteria</taxon>
        <taxon>Bacillati</taxon>
        <taxon>Bacillota</taxon>
        <taxon>Clostridia</taxon>
        <taxon>Eubacteriales</taxon>
        <taxon>Clostridiaceae</taxon>
        <taxon>Clostridium</taxon>
    </lineage>
</organism>
<dbReference type="EC" id="1.1.1.169" evidence="4"/>
<dbReference type="SUPFAM" id="SSF51735">
    <property type="entry name" value="NAD(P)-binding Rossmann-fold domains"/>
    <property type="match status" value="1"/>
</dbReference>
<dbReference type="Pfam" id="PF08546">
    <property type="entry name" value="ApbA_C"/>
    <property type="match status" value="1"/>
</dbReference>
<sequence length="305" mass="34766">MKRIENVALIGMGAVGCAFGRNFYDFNSDKFKVIAKGERKERYEKNGFIINGKKYKFACVNPDENREPFDLVIVAVKGTELGNSLEDIKNFVGKDTIILSLLNGISSEEIIGKKYGMDKLLYSFCIIEATRLGNEVHVSDRYRIVFGEKENKVYSEKVQAVKEFFERAGVAYEIPENMLHSQWSKFMFNVGINTSSSVLKADYGVFQRSKEARELMLSLMREVVEVSKKAKVNLNEEDIQNWCRILDTCEPEGKTSMCQDILSGRKTEVDMFSKTVCDLGERYGVATPVNKTFLNIIKVMESYEK</sequence>
<dbReference type="RefSeq" id="WP_406786669.1">
    <property type="nucleotide sequence ID" value="NZ_JBJIAA010000004.1"/>
</dbReference>